<evidence type="ECO:0000256" key="2">
    <source>
        <dbReference type="ARBA" id="ARBA00022679"/>
    </source>
</evidence>
<dbReference type="InterPro" id="IPR001296">
    <property type="entry name" value="Glyco_trans_1"/>
</dbReference>
<keyword evidence="6" id="KW-1185">Reference proteome</keyword>
<dbReference type="Gene3D" id="3.40.50.2000">
    <property type="entry name" value="Glycogen Phosphorylase B"/>
    <property type="match status" value="2"/>
</dbReference>
<dbReference type="Pfam" id="PF00534">
    <property type="entry name" value="Glycos_transf_1"/>
    <property type="match status" value="1"/>
</dbReference>
<evidence type="ECO:0000313" key="5">
    <source>
        <dbReference type="EMBL" id="PWS38635.1"/>
    </source>
</evidence>
<dbReference type="Pfam" id="PF13439">
    <property type="entry name" value="Glyco_transf_4"/>
    <property type="match status" value="1"/>
</dbReference>
<dbReference type="SUPFAM" id="SSF53756">
    <property type="entry name" value="UDP-Glycosyltransferase/glycogen phosphorylase"/>
    <property type="match status" value="1"/>
</dbReference>
<evidence type="ECO:0000256" key="1">
    <source>
        <dbReference type="ARBA" id="ARBA00022676"/>
    </source>
</evidence>
<dbReference type="OrthoDB" id="9790710at2"/>
<dbReference type="CDD" id="cd03801">
    <property type="entry name" value="GT4_PimA-like"/>
    <property type="match status" value="1"/>
</dbReference>
<dbReference type="EMBL" id="QGNA01000001">
    <property type="protein sequence ID" value="PWS38635.1"/>
    <property type="molecule type" value="Genomic_DNA"/>
</dbReference>
<feature type="domain" description="Glycosyl transferase family 1" evidence="3">
    <location>
        <begin position="196"/>
        <end position="348"/>
    </location>
</feature>
<organism evidence="5 6">
    <name type="scientific">Falsiroseomonas bella</name>
    <dbReference type="NCBI Taxonomy" id="2184016"/>
    <lineage>
        <taxon>Bacteria</taxon>
        <taxon>Pseudomonadati</taxon>
        <taxon>Pseudomonadota</taxon>
        <taxon>Alphaproteobacteria</taxon>
        <taxon>Acetobacterales</taxon>
        <taxon>Roseomonadaceae</taxon>
        <taxon>Falsiroseomonas</taxon>
    </lineage>
</organism>
<name>A0A317FIQ0_9PROT</name>
<keyword evidence="2" id="KW-0808">Transferase</keyword>
<accession>A0A317FIQ0</accession>
<reference evidence="6" key="1">
    <citation type="submission" date="2018-05" db="EMBL/GenBank/DDBJ databases">
        <authorList>
            <person name="Du Z."/>
            <person name="Wang X."/>
        </authorList>
    </citation>
    <scope>NUCLEOTIDE SEQUENCE [LARGE SCALE GENOMIC DNA]</scope>
    <source>
        <strain evidence="6">CQN31</strain>
    </source>
</reference>
<comment type="caution">
    <text evidence="5">The sequence shown here is derived from an EMBL/GenBank/DDBJ whole genome shotgun (WGS) entry which is preliminary data.</text>
</comment>
<keyword evidence="1" id="KW-0328">Glycosyltransferase</keyword>
<sequence>MTARRLLFLNNQGLASVGGGISILRALTEDLARDHEIVVASDDRPTGAAFEEHQIPPFDPPHDARWRLKPWMKARHLEKALDPALVRRADIVIAMDPHFAPALKALRPRRLVHLSLSCTTRQEWFGSPGATAWWYAAQYALLERALARQAGAIIVASAMHRREMERFAGCAGRPVNVFNPVFPVAQPARAANRTTHLVAIGRITPVKNLRALMPLLRRLPGMHLALLGEGDDPAPLRRLAEQEGVADRIEWVGAVGDPTPWIDRARLLLHPSRYESFGMVVQEAMRRGTVPVVFAQGPGRMNAATDLVAHGTNGLHVDFDDPDAAAAAVRALVEAPDLLARMSDAAREAAAQRDRFDYPGAFRALLARVEAAA</sequence>
<dbReference type="AlphaFoldDB" id="A0A317FIQ0"/>
<dbReference type="RefSeq" id="WP_109869256.1">
    <property type="nucleotide sequence ID" value="NZ_QGNA01000001.1"/>
</dbReference>
<dbReference type="PANTHER" id="PTHR12526:SF510">
    <property type="entry name" value="D-INOSITOL 3-PHOSPHATE GLYCOSYLTRANSFERASE"/>
    <property type="match status" value="1"/>
</dbReference>
<proteinExistence type="predicted"/>
<dbReference type="GO" id="GO:0016757">
    <property type="term" value="F:glycosyltransferase activity"/>
    <property type="evidence" value="ECO:0007669"/>
    <property type="project" value="UniProtKB-KW"/>
</dbReference>
<feature type="domain" description="Glycosyltransferase subfamily 4-like N-terminal" evidence="4">
    <location>
        <begin position="18"/>
        <end position="177"/>
    </location>
</feature>
<dbReference type="PANTHER" id="PTHR12526">
    <property type="entry name" value="GLYCOSYLTRANSFERASE"/>
    <property type="match status" value="1"/>
</dbReference>
<gene>
    <name evidence="5" type="ORF">DFH01_05025</name>
</gene>
<dbReference type="Proteomes" id="UP000245765">
    <property type="component" value="Unassembled WGS sequence"/>
</dbReference>
<protein>
    <submittedName>
        <fullName evidence="5">Uncharacterized protein</fullName>
    </submittedName>
</protein>
<dbReference type="InterPro" id="IPR028098">
    <property type="entry name" value="Glyco_trans_4-like_N"/>
</dbReference>
<evidence type="ECO:0000313" key="6">
    <source>
        <dbReference type="Proteomes" id="UP000245765"/>
    </source>
</evidence>
<evidence type="ECO:0000259" key="4">
    <source>
        <dbReference type="Pfam" id="PF13439"/>
    </source>
</evidence>
<evidence type="ECO:0000259" key="3">
    <source>
        <dbReference type="Pfam" id="PF00534"/>
    </source>
</evidence>